<accession>A0ABD1KRT9</accession>
<evidence type="ECO:0000313" key="5">
    <source>
        <dbReference type="Proteomes" id="UP001591681"/>
    </source>
</evidence>
<name>A0ABD1KRT9_9TELE</name>
<feature type="compositionally biased region" description="Low complexity" evidence="2">
    <location>
        <begin position="238"/>
        <end position="250"/>
    </location>
</feature>
<keyword evidence="1" id="KW-0175">Coiled coil</keyword>
<feature type="region of interest" description="Disordered" evidence="2">
    <location>
        <begin position="55"/>
        <end position="75"/>
    </location>
</feature>
<organism evidence="4 5">
    <name type="scientific">Coilia grayii</name>
    <name type="common">Gray's grenadier anchovy</name>
    <dbReference type="NCBI Taxonomy" id="363190"/>
    <lineage>
        <taxon>Eukaryota</taxon>
        <taxon>Metazoa</taxon>
        <taxon>Chordata</taxon>
        <taxon>Craniata</taxon>
        <taxon>Vertebrata</taxon>
        <taxon>Euteleostomi</taxon>
        <taxon>Actinopterygii</taxon>
        <taxon>Neopterygii</taxon>
        <taxon>Teleostei</taxon>
        <taxon>Clupei</taxon>
        <taxon>Clupeiformes</taxon>
        <taxon>Clupeoidei</taxon>
        <taxon>Engraulidae</taxon>
        <taxon>Coilinae</taxon>
        <taxon>Coilia</taxon>
    </lineage>
</organism>
<reference evidence="4 5" key="1">
    <citation type="submission" date="2024-09" db="EMBL/GenBank/DDBJ databases">
        <title>A chromosome-level genome assembly of Gray's grenadier anchovy, Coilia grayii.</title>
        <authorList>
            <person name="Fu Z."/>
        </authorList>
    </citation>
    <scope>NUCLEOTIDE SEQUENCE [LARGE SCALE GENOMIC DNA]</scope>
    <source>
        <strain evidence="4">G4</strain>
        <tissue evidence="4">Muscle</tissue>
    </source>
</reference>
<evidence type="ECO:0000256" key="1">
    <source>
        <dbReference type="SAM" id="Coils"/>
    </source>
</evidence>
<dbReference type="AlphaFoldDB" id="A0ABD1KRT9"/>
<dbReference type="InterPro" id="IPR026085">
    <property type="entry name" value="ATF7-int"/>
</dbReference>
<dbReference type="PANTHER" id="PTHR23210">
    <property type="entry name" value="ACTIVATING TRANSCRIPTION FACTOR 7 INTERACTING PROTEIN"/>
    <property type="match status" value="1"/>
</dbReference>
<sequence length="471" mass="52308">MASGVEVAALVNNALCSRIKSLTGPAYGTTPWSFDGKTYHELCRFEGITGEVEAMKRRRSPERQQADLPRGLSESEVEEMVSRKVSAVLKNQDSTLQALQQKLTEMEESNFEEKFKQLKAHIQKVKRRGDAAIAYMKQLRAQGRIVPALQSTAAGAVANSRNMVGGDDSSDCPDVISGDADGQSRRQPVEGFWQGRRSKIQVVDLTSEDFFVGSTELSCQVGRPITEEDRTIPMEKCQVSSSSQTGQPSSSDPPPHHISAPQTTLEEGPASSLPTVKEEPQMPVAIKIKTEESTHDPPSPLSEDGQKSPPPSVKEEPATPKAITVAVKTEEVPQVELQKPKDDWKTKLHPLPETPFPKSLPFDATTKNVPQKLTLLLRRHLDSGEKGIYVKVEVEQVDRYMAEMDSYYFYGAQESTNGNFSRWRLIGHIRAVPLPMFFHLNSSDGNRRLFFTIVGKDKYGRYGPYSDIAFI</sequence>
<dbReference type="EMBL" id="JBHFQA010000003">
    <property type="protein sequence ID" value="KAL2101887.1"/>
    <property type="molecule type" value="Genomic_DNA"/>
</dbReference>
<evidence type="ECO:0000259" key="3">
    <source>
        <dbReference type="Pfam" id="PF16794"/>
    </source>
</evidence>
<proteinExistence type="predicted"/>
<feature type="coiled-coil region" evidence="1">
    <location>
        <begin position="89"/>
        <end position="128"/>
    </location>
</feature>
<gene>
    <name evidence="4" type="ORF">ACEWY4_003648</name>
</gene>
<evidence type="ECO:0000256" key="2">
    <source>
        <dbReference type="SAM" id="MobiDB-lite"/>
    </source>
</evidence>
<dbReference type="Proteomes" id="UP001591681">
    <property type="component" value="Unassembled WGS sequence"/>
</dbReference>
<evidence type="ECO:0000313" key="4">
    <source>
        <dbReference type="EMBL" id="KAL2101887.1"/>
    </source>
</evidence>
<comment type="caution">
    <text evidence="4">The sequence shown here is derived from an EMBL/GenBank/DDBJ whole genome shotgun (WGS) entry which is preliminary data.</text>
</comment>
<protein>
    <recommendedName>
        <fullName evidence="3">Activating transcription factor 7-interacting protein Fn3 domain-containing protein</fullName>
    </recommendedName>
</protein>
<feature type="domain" description="Activating transcription factor 7-interacting protein Fn3" evidence="3">
    <location>
        <begin position="369"/>
        <end position="468"/>
    </location>
</feature>
<dbReference type="InterPro" id="IPR056565">
    <property type="entry name" value="Fn3_ATF7IP"/>
</dbReference>
<dbReference type="Pfam" id="PF16794">
    <property type="entry name" value="fn3_4"/>
    <property type="match status" value="1"/>
</dbReference>
<dbReference type="PANTHER" id="PTHR23210:SF26">
    <property type="entry name" value="ACTIVATING TRANSCRIPTION FACTOR 7-INTERACTING PROTEIN 1"/>
    <property type="match status" value="1"/>
</dbReference>
<feature type="region of interest" description="Disordered" evidence="2">
    <location>
        <begin position="222"/>
        <end position="321"/>
    </location>
</feature>
<keyword evidence="5" id="KW-1185">Reference proteome</keyword>